<dbReference type="GO" id="GO:0005829">
    <property type="term" value="C:cytosol"/>
    <property type="evidence" value="ECO:0007669"/>
    <property type="project" value="TreeGrafter"/>
</dbReference>
<dbReference type="SUPFAM" id="SSF75445">
    <property type="entry name" value="D-ribose-5-phosphate isomerase (RpiA), lid domain"/>
    <property type="match status" value="1"/>
</dbReference>
<gene>
    <name evidence="3" type="ORF">GCM10007116_15450</name>
</gene>
<dbReference type="GO" id="GO:0006014">
    <property type="term" value="P:D-ribose metabolic process"/>
    <property type="evidence" value="ECO:0007669"/>
    <property type="project" value="TreeGrafter"/>
</dbReference>
<dbReference type="AlphaFoldDB" id="A0A830H108"/>
<dbReference type="NCBIfam" id="TIGR00021">
    <property type="entry name" value="rpiA"/>
    <property type="match status" value="1"/>
</dbReference>
<keyword evidence="1 3" id="KW-0413">Isomerase</keyword>
<dbReference type="PANTHER" id="PTHR11934">
    <property type="entry name" value="RIBOSE-5-PHOSPHATE ISOMERASE"/>
    <property type="match status" value="1"/>
</dbReference>
<reference evidence="3" key="1">
    <citation type="journal article" date="2014" name="Int. J. Syst. Evol. Microbiol.">
        <title>Complete genome sequence of Corynebacterium casei LMG S-19264T (=DSM 44701T), isolated from a smear-ripened cheese.</title>
        <authorList>
            <consortium name="US DOE Joint Genome Institute (JGI-PGF)"/>
            <person name="Walter F."/>
            <person name="Albersmeier A."/>
            <person name="Kalinowski J."/>
            <person name="Ruckert C."/>
        </authorList>
    </citation>
    <scope>NUCLEOTIDE SEQUENCE</scope>
    <source>
        <strain evidence="3">JCM 31740</strain>
    </source>
</reference>
<sequence length="229" mass="25463">MRRVEMDGKEVLAQEAMRYVRDVKFLGLGTGRTVRTLIKRLNKEGILSSIEVICSSVDTERQVAALGGNVLSIFVGKQPEIYIDSFDLLVERKTLVKGGGAALLREKLLAYYSQKRIYLGESHKLKDTPPVSVPVEVVPTSLSYLVKTLEQKGFNVLVRESEGKIGPVITDNGNAVIDVEVRDLKKLCDLDRDLKMYVGVVETGIFCPPLYDEILVAHGGEIERITKKI</sequence>
<dbReference type="Gene3D" id="3.30.70.260">
    <property type="match status" value="1"/>
</dbReference>
<name>A0A830H108_9CREN</name>
<dbReference type="RefSeq" id="WP_229768222.1">
    <property type="nucleotide sequence ID" value="NZ_BMQS01000014.1"/>
</dbReference>
<dbReference type="GO" id="GO:0004751">
    <property type="term" value="F:ribose-5-phosphate isomerase activity"/>
    <property type="evidence" value="ECO:0007669"/>
    <property type="project" value="UniProtKB-UniRule"/>
</dbReference>
<dbReference type="GO" id="GO:0009052">
    <property type="term" value="P:pentose-phosphate shunt, non-oxidative branch"/>
    <property type="evidence" value="ECO:0007669"/>
    <property type="project" value="InterPro"/>
</dbReference>
<dbReference type="EMBL" id="BMQS01000014">
    <property type="protein sequence ID" value="GGT99061.1"/>
    <property type="molecule type" value="Genomic_DNA"/>
</dbReference>
<organism evidence="3 4">
    <name type="scientific">Sulfodiicoccus acidiphilus</name>
    <dbReference type="NCBI Taxonomy" id="1670455"/>
    <lineage>
        <taxon>Archaea</taxon>
        <taxon>Thermoproteota</taxon>
        <taxon>Thermoprotei</taxon>
        <taxon>Sulfolobales</taxon>
        <taxon>Sulfolobaceae</taxon>
        <taxon>Sulfodiicoccus</taxon>
    </lineage>
</organism>
<reference evidence="3" key="2">
    <citation type="submission" date="2020-09" db="EMBL/GenBank/DDBJ databases">
        <authorList>
            <person name="Sun Q."/>
            <person name="Ohkuma M."/>
        </authorList>
    </citation>
    <scope>NUCLEOTIDE SEQUENCE</scope>
    <source>
        <strain evidence="3">JCM 31740</strain>
    </source>
</reference>
<dbReference type="PANTHER" id="PTHR11934:SF0">
    <property type="entry name" value="RIBOSE-5-PHOSPHATE ISOMERASE"/>
    <property type="match status" value="1"/>
</dbReference>
<comment type="caution">
    <text evidence="3">The sequence shown here is derived from an EMBL/GenBank/DDBJ whole genome shotgun (WGS) entry which is preliminary data.</text>
</comment>
<evidence type="ECO:0000256" key="1">
    <source>
        <dbReference type="ARBA" id="ARBA00023235"/>
    </source>
</evidence>
<dbReference type="Pfam" id="PF06026">
    <property type="entry name" value="Rib_5-P_isom_A"/>
    <property type="match status" value="1"/>
</dbReference>
<evidence type="ECO:0000313" key="4">
    <source>
        <dbReference type="Proteomes" id="UP000616143"/>
    </source>
</evidence>
<evidence type="ECO:0000256" key="2">
    <source>
        <dbReference type="NCBIfam" id="TIGR00021"/>
    </source>
</evidence>
<protein>
    <recommendedName>
        <fullName evidence="2">Ribose 5-phosphate isomerase A</fullName>
        <ecNumber evidence="2">5.3.1.6</ecNumber>
    </recommendedName>
</protein>
<accession>A0A830H108</accession>
<dbReference type="Gene3D" id="3.40.50.1360">
    <property type="match status" value="1"/>
</dbReference>
<dbReference type="InterPro" id="IPR037171">
    <property type="entry name" value="NagB/RpiA_transferase-like"/>
</dbReference>
<evidence type="ECO:0000313" key="3">
    <source>
        <dbReference type="EMBL" id="GGT99061.1"/>
    </source>
</evidence>
<dbReference type="InterPro" id="IPR004788">
    <property type="entry name" value="Ribose5P_isomerase_type_A"/>
</dbReference>
<dbReference type="Proteomes" id="UP000616143">
    <property type="component" value="Unassembled WGS sequence"/>
</dbReference>
<dbReference type="EC" id="5.3.1.6" evidence="2"/>
<proteinExistence type="predicted"/>
<dbReference type="SUPFAM" id="SSF100950">
    <property type="entry name" value="NagB/RpiA/CoA transferase-like"/>
    <property type="match status" value="1"/>
</dbReference>